<reference evidence="2 3" key="1">
    <citation type="journal article" date="2016" name="Sci. Rep.">
        <title>The genome sequence of the outbreeding globe artichoke constructed de novo incorporating a phase-aware low-pass sequencing strategy of F1 progeny.</title>
        <authorList>
            <person name="Scaglione D."/>
            <person name="Reyes-Chin-Wo S."/>
            <person name="Acquadro A."/>
            <person name="Froenicke L."/>
            <person name="Portis E."/>
            <person name="Beitel C."/>
            <person name="Tirone M."/>
            <person name="Mauro R."/>
            <person name="Lo Monaco A."/>
            <person name="Mauromicale G."/>
            <person name="Faccioli P."/>
            <person name="Cattivelli L."/>
            <person name="Rieseberg L."/>
            <person name="Michelmore R."/>
            <person name="Lanteri S."/>
        </authorList>
    </citation>
    <scope>NUCLEOTIDE SEQUENCE [LARGE SCALE GENOMIC DNA]</scope>
    <source>
        <strain evidence="2">2C</strain>
    </source>
</reference>
<evidence type="ECO:0000313" key="3">
    <source>
        <dbReference type="Proteomes" id="UP000243975"/>
    </source>
</evidence>
<evidence type="ECO:0000256" key="1">
    <source>
        <dbReference type="SAM" id="MobiDB-lite"/>
    </source>
</evidence>
<protein>
    <submittedName>
        <fullName evidence="2">Uncharacterized protein</fullName>
    </submittedName>
</protein>
<feature type="region of interest" description="Disordered" evidence="1">
    <location>
        <begin position="1"/>
        <end position="20"/>
    </location>
</feature>
<proteinExistence type="predicted"/>
<organism evidence="2 3">
    <name type="scientific">Cynara cardunculus var. scolymus</name>
    <name type="common">Globe artichoke</name>
    <name type="synonym">Cynara scolymus</name>
    <dbReference type="NCBI Taxonomy" id="59895"/>
    <lineage>
        <taxon>Eukaryota</taxon>
        <taxon>Viridiplantae</taxon>
        <taxon>Streptophyta</taxon>
        <taxon>Embryophyta</taxon>
        <taxon>Tracheophyta</taxon>
        <taxon>Spermatophyta</taxon>
        <taxon>Magnoliopsida</taxon>
        <taxon>eudicotyledons</taxon>
        <taxon>Gunneridae</taxon>
        <taxon>Pentapetalae</taxon>
        <taxon>asterids</taxon>
        <taxon>campanulids</taxon>
        <taxon>Asterales</taxon>
        <taxon>Asteraceae</taxon>
        <taxon>Carduoideae</taxon>
        <taxon>Cardueae</taxon>
        <taxon>Carduinae</taxon>
        <taxon>Cynara</taxon>
    </lineage>
</organism>
<name>A0A124SFW8_CYNCS</name>
<accession>A0A124SFW8</accession>
<sequence length="71" mass="7907">MGDSLARFTSSSHLVANNRPPNLETLPSITVVRRRRIYPPMAMDYTVELESVVTQLEEEHACYIVEGSGNG</sequence>
<comment type="caution">
    <text evidence="2">The sequence shown here is derived from an EMBL/GenBank/DDBJ whole genome shotgun (WGS) entry which is preliminary data.</text>
</comment>
<keyword evidence="3" id="KW-1185">Reference proteome</keyword>
<dbReference type="Gramene" id="KVI04573">
    <property type="protein sequence ID" value="KVI04573"/>
    <property type="gene ID" value="Ccrd_017107"/>
</dbReference>
<gene>
    <name evidence="2" type="ORF">Ccrd_017107</name>
</gene>
<dbReference type="Proteomes" id="UP000243975">
    <property type="component" value="Unassembled WGS sequence"/>
</dbReference>
<evidence type="ECO:0000313" key="2">
    <source>
        <dbReference type="EMBL" id="KVI04573.1"/>
    </source>
</evidence>
<dbReference type="AlphaFoldDB" id="A0A124SFW8"/>
<dbReference type="EMBL" id="LEKV01001979">
    <property type="protein sequence ID" value="KVI04573.1"/>
    <property type="molecule type" value="Genomic_DNA"/>
</dbReference>